<gene>
    <name evidence="2" type="ORF">FE840_020375</name>
</gene>
<keyword evidence="2" id="KW-0614">Plasmid</keyword>
<evidence type="ECO:0000259" key="1">
    <source>
        <dbReference type="Pfam" id="PF07812"/>
    </source>
</evidence>
<reference evidence="2 3" key="1">
    <citation type="submission" date="2020-06" db="EMBL/GenBank/DDBJ databases">
        <title>Genome sequence of Rhizobium sp strain ADMK78.</title>
        <authorList>
            <person name="Rahi P."/>
        </authorList>
    </citation>
    <scope>NUCLEOTIDE SEQUENCE [LARGE SCALE GENOMIC DNA]</scope>
    <source>
        <strain evidence="2 3">ADMK78</strain>
        <plasmid evidence="2 3">pPRADMK78_01</plasmid>
    </source>
</reference>
<sequence>MKIVFVGPSLPDADLHLGEGLSLHPPARQGDIMNALSRGATAIGLIDGFFEGVAPVWHKELLYALSKGVAVYGASSMGALRAAECAAFGMIGVGRIFEDYRDGRRDDDADVALLHGPAELGYPALTVPIVNIDGTLDEISRHNSMPREDVSRLQQAARQIFYKERSWKRVVVEAGLDWAHVGPILHVHQWDQKRLDALALLACLKSDDAPVCAPMDWSFNTTPVWRRLYSASG</sequence>
<organism evidence="2 3">
    <name type="scientific">Peteryoungia desertarenae</name>
    <dbReference type="NCBI Taxonomy" id="1813451"/>
    <lineage>
        <taxon>Bacteria</taxon>
        <taxon>Pseudomonadati</taxon>
        <taxon>Pseudomonadota</taxon>
        <taxon>Alphaproteobacteria</taxon>
        <taxon>Hyphomicrobiales</taxon>
        <taxon>Rhizobiaceae</taxon>
        <taxon>Peteryoungia</taxon>
    </lineage>
</organism>
<protein>
    <submittedName>
        <fullName evidence="2">Antibiotic resistance protein</fullName>
    </submittedName>
</protein>
<geneLocation type="plasmid" evidence="2 3">
    <name>pPRADMK78_01</name>
</geneLocation>
<name>A0ABX6QUG2_9HYPH</name>
<keyword evidence="3" id="KW-1185">Reference proteome</keyword>
<evidence type="ECO:0000313" key="2">
    <source>
        <dbReference type="EMBL" id="QLF71956.1"/>
    </source>
</evidence>
<accession>A0ABX6QUG2</accession>
<proteinExistence type="predicted"/>
<dbReference type="Proteomes" id="UP000308530">
    <property type="component" value="Plasmid pPRADMK78_01"/>
</dbReference>
<dbReference type="EMBL" id="CP058351">
    <property type="protein sequence ID" value="QLF71956.1"/>
    <property type="molecule type" value="Genomic_DNA"/>
</dbReference>
<dbReference type="InterPro" id="IPR012924">
    <property type="entry name" value="TfuA_core"/>
</dbReference>
<dbReference type="Pfam" id="PF07812">
    <property type="entry name" value="TfuA"/>
    <property type="match status" value="1"/>
</dbReference>
<evidence type="ECO:0000313" key="3">
    <source>
        <dbReference type="Proteomes" id="UP000308530"/>
    </source>
</evidence>
<feature type="domain" description="TfuA-like core" evidence="1">
    <location>
        <begin position="47"/>
        <end position="166"/>
    </location>
</feature>
<dbReference type="RefSeq" id="WP_138287610.1">
    <property type="nucleotide sequence ID" value="NZ_CP058351.1"/>
</dbReference>